<dbReference type="PROSITE" id="PS50012">
    <property type="entry name" value="RCC1_3"/>
    <property type="match status" value="1"/>
</dbReference>
<organism evidence="4 5">
    <name type="scientific">Dimargaris cristalligena</name>
    <dbReference type="NCBI Taxonomy" id="215637"/>
    <lineage>
        <taxon>Eukaryota</taxon>
        <taxon>Fungi</taxon>
        <taxon>Fungi incertae sedis</taxon>
        <taxon>Zoopagomycota</taxon>
        <taxon>Kickxellomycotina</taxon>
        <taxon>Dimargaritomycetes</taxon>
        <taxon>Dimargaritales</taxon>
        <taxon>Dimargaritaceae</taxon>
        <taxon>Dimargaris</taxon>
    </lineage>
</organism>
<dbReference type="AlphaFoldDB" id="A0A4Q0A046"/>
<evidence type="ECO:0000256" key="1">
    <source>
        <dbReference type="ARBA" id="ARBA00022737"/>
    </source>
</evidence>
<dbReference type="Pfam" id="PF00415">
    <property type="entry name" value="RCC1"/>
    <property type="match status" value="1"/>
</dbReference>
<dbReference type="PANTHER" id="PTHR22870:SF408">
    <property type="entry name" value="OS09G0560450 PROTEIN"/>
    <property type="match status" value="1"/>
</dbReference>
<dbReference type="PRINTS" id="PR00633">
    <property type="entry name" value="RCCNDNSATION"/>
</dbReference>
<feature type="compositionally biased region" description="Polar residues" evidence="3">
    <location>
        <begin position="181"/>
        <end position="191"/>
    </location>
</feature>
<dbReference type="InterPro" id="IPR051210">
    <property type="entry name" value="Ub_ligase/GEF_domain"/>
</dbReference>
<dbReference type="SUPFAM" id="SSF50985">
    <property type="entry name" value="RCC1/BLIP-II"/>
    <property type="match status" value="1"/>
</dbReference>
<feature type="repeat" description="RCC1" evidence="2">
    <location>
        <begin position="281"/>
        <end position="331"/>
    </location>
</feature>
<evidence type="ECO:0000256" key="3">
    <source>
        <dbReference type="SAM" id="MobiDB-lite"/>
    </source>
</evidence>
<dbReference type="InterPro" id="IPR000408">
    <property type="entry name" value="Reg_chr_condens"/>
</dbReference>
<feature type="region of interest" description="Disordered" evidence="3">
    <location>
        <begin position="174"/>
        <end position="221"/>
    </location>
</feature>
<dbReference type="STRING" id="215637.A0A4Q0A046"/>
<dbReference type="InterPro" id="IPR009091">
    <property type="entry name" value="RCC1/BLIP-II"/>
</dbReference>
<dbReference type="EMBL" id="ML002274">
    <property type="protein sequence ID" value="RKP39385.1"/>
    <property type="molecule type" value="Genomic_DNA"/>
</dbReference>
<accession>A0A4Q0A046</accession>
<proteinExistence type="predicted"/>
<reference evidence="5" key="1">
    <citation type="journal article" date="2018" name="Nat. Microbiol.">
        <title>Leveraging single-cell genomics to expand the fungal tree of life.</title>
        <authorList>
            <person name="Ahrendt S.R."/>
            <person name="Quandt C.A."/>
            <person name="Ciobanu D."/>
            <person name="Clum A."/>
            <person name="Salamov A."/>
            <person name="Andreopoulos B."/>
            <person name="Cheng J.F."/>
            <person name="Woyke T."/>
            <person name="Pelin A."/>
            <person name="Henrissat B."/>
            <person name="Reynolds N.K."/>
            <person name="Benny G.L."/>
            <person name="Smith M.E."/>
            <person name="James T.Y."/>
            <person name="Grigoriev I.V."/>
        </authorList>
    </citation>
    <scope>NUCLEOTIDE SEQUENCE [LARGE SCALE GENOMIC DNA]</scope>
    <source>
        <strain evidence="5">RSA 468</strain>
    </source>
</reference>
<dbReference type="Proteomes" id="UP000268162">
    <property type="component" value="Unassembled WGS sequence"/>
</dbReference>
<dbReference type="Gene3D" id="2.130.10.30">
    <property type="entry name" value="Regulator of chromosome condensation 1/beta-lactamase-inhibitor protein II"/>
    <property type="match status" value="2"/>
</dbReference>
<keyword evidence="5" id="KW-1185">Reference proteome</keyword>
<dbReference type="PROSITE" id="PS00626">
    <property type="entry name" value="RCC1_2"/>
    <property type="match status" value="1"/>
</dbReference>
<dbReference type="PANTHER" id="PTHR22870">
    <property type="entry name" value="REGULATOR OF CHROMOSOME CONDENSATION"/>
    <property type="match status" value="1"/>
</dbReference>
<sequence>MSGFGSARLVGWGANLAPLVRPLARRPVAAQLNSLKENHPSQPGTLPSIAELVPQSPWLEPVVNDGSSPDAHIKLPTALEALATLPGLEKDIEITAIAAGHMFSMVGIRSPSSNRHYLAGFGVNSAGQLGTCEPSRGHFGFHLFQSSHPVLGLSCGRQHTLALFGADSSSTEPELLMSCGDDQQGQSALPTSSPDESESYSLSGFRPTQITPPSDESEPIHIKSVGAGLDHSVLMSHGQVGQGSAFKSHCLTARRIPGIADISFRKISTKSDFTWALDHTGQVYFWGNSEYGQSMLGHKTDRILEAVRVPLDFAVKDVAAGGTHSLLLSAHEDPVAKNQRARDPGLRWIRLLCVHNCVFGRLGHDLTGGLSHVVTPRRVTMPSGSKGRTLTVACGTHHILALVQ</sequence>
<name>A0A4Q0A046_9FUNG</name>
<gene>
    <name evidence="4" type="ORF">BJ085DRAFT_33772</name>
</gene>
<protein>
    <submittedName>
        <fullName evidence="4">Regulator of chromosome condensation 1/beta-lactamase-inhibitor protein II</fullName>
    </submittedName>
</protein>
<evidence type="ECO:0000256" key="2">
    <source>
        <dbReference type="PROSITE-ProRule" id="PRU00235"/>
    </source>
</evidence>
<evidence type="ECO:0000313" key="4">
    <source>
        <dbReference type="EMBL" id="RKP39385.1"/>
    </source>
</evidence>
<keyword evidence="1" id="KW-0677">Repeat</keyword>
<evidence type="ECO:0000313" key="5">
    <source>
        <dbReference type="Proteomes" id="UP000268162"/>
    </source>
</evidence>